<dbReference type="GO" id="GO:0006108">
    <property type="term" value="P:malate metabolic process"/>
    <property type="evidence" value="ECO:0007669"/>
    <property type="project" value="InterPro"/>
</dbReference>
<gene>
    <name evidence="7 14" type="primary">mdh</name>
    <name evidence="14" type="ORF">GCM10007100_27680</name>
</gene>
<feature type="domain" description="Lactate/malate dehydrogenase N-terminal" evidence="12">
    <location>
        <begin position="7"/>
        <end position="152"/>
    </location>
</feature>
<organism evidence="14 15">
    <name type="scientific">Roseibacillus persicicus</name>
    <dbReference type="NCBI Taxonomy" id="454148"/>
    <lineage>
        <taxon>Bacteria</taxon>
        <taxon>Pseudomonadati</taxon>
        <taxon>Verrucomicrobiota</taxon>
        <taxon>Verrucomicrobiia</taxon>
        <taxon>Verrucomicrobiales</taxon>
        <taxon>Verrucomicrobiaceae</taxon>
        <taxon>Roseibacillus</taxon>
    </lineage>
</organism>
<dbReference type="PROSITE" id="PS00068">
    <property type="entry name" value="MDH"/>
    <property type="match status" value="1"/>
</dbReference>
<keyword evidence="4 7" id="KW-0560">Oxidoreductase</keyword>
<sequence>MKEAITVSVTGAAGQIGYALLFRIASGSMFGPDQPVNLRLIEIEPGMAALEGVIMELDDCAFPLLNSVHGTSDLEDGFKDTNWALLVGSVPRKAGMERNDLLGINGKIFTGQGQAIAKAAAPNVRTLVVGNPCNTNALIAMNNAAGVPNEQFFAMTRLDENRAKSQLAAKAGVHSSDVTNLCIWGNHSATQYPDFTNAKIKGQPLTSVITDQNWLEGEFISTVQQRGAAIIKARGASSAASAANAVVDTVSSLTTETPAGDWHSVAVCSPGAYGIREGLIASMPIRTNADGSWSVVERVPVDEFSQGKIDATINELLEEREAVKDLIPA</sequence>
<feature type="active site" description="Proton acceptor" evidence="7 8">
    <location>
        <position position="187"/>
    </location>
</feature>
<evidence type="ECO:0000256" key="8">
    <source>
        <dbReference type="PIRSR" id="PIRSR000102-1"/>
    </source>
</evidence>
<comment type="catalytic activity">
    <reaction evidence="6 7 11">
        <text>(S)-malate + NAD(+) = oxaloacetate + NADH + H(+)</text>
        <dbReference type="Rhea" id="RHEA:21432"/>
        <dbReference type="ChEBI" id="CHEBI:15378"/>
        <dbReference type="ChEBI" id="CHEBI:15589"/>
        <dbReference type="ChEBI" id="CHEBI:16452"/>
        <dbReference type="ChEBI" id="CHEBI:57540"/>
        <dbReference type="ChEBI" id="CHEBI:57945"/>
        <dbReference type="EC" id="1.1.1.37"/>
    </reaction>
</comment>
<dbReference type="PANTHER" id="PTHR23382">
    <property type="entry name" value="MALATE DEHYDROGENASE"/>
    <property type="match status" value="1"/>
</dbReference>
<dbReference type="EMBL" id="BMXI01000012">
    <property type="protein sequence ID" value="GHC59078.1"/>
    <property type="molecule type" value="Genomic_DNA"/>
</dbReference>
<dbReference type="RefSeq" id="WP_229809525.1">
    <property type="nucleotide sequence ID" value="NZ_BMXI01000012.1"/>
</dbReference>
<feature type="binding site" evidence="7 9">
    <location>
        <position position="92"/>
    </location>
    <ligand>
        <name>substrate</name>
    </ligand>
</feature>
<evidence type="ECO:0000313" key="14">
    <source>
        <dbReference type="EMBL" id="GHC59078.1"/>
    </source>
</evidence>
<evidence type="ECO:0000259" key="13">
    <source>
        <dbReference type="Pfam" id="PF02866"/>
    </source>
</evidence>
<dbReference type="HAMAP" id="MF_01517">
    <property type="entry name" value="Malate_dehydrog_2"/>
    <property type="match status" value="1"/>
</dbReference>
<dbReference type="CDD" id="cd01338">
    <property type="entry name" value="MDH_chloroplast-like"/>
    <property type="match status" value="1"/>
</dbReference>
<dbReference type="InterPro" id="IPR010945">
    <property type="entry name" value="Malate_DH_type2"/>
</dbReference>
<dbReference type="Pfam" id="PF02866">
    <property type="entry name" value="Ldh_1_C"/>
    <property type="match status" value="1"/>
</dbReference>
<dbReference type="FunFam" id="3.90.110.10:FF:000002">
    <property type="entry name" value="Malate dehydrogenase"/>
    <property type="match status" value="1"/>
</dbReference>
<dbReference type="NCBIfam" id="NF003916">
    <property type="entry name" value="PRK05442.1"/>
    <property type="match status" value="1"/>
</dbReference>
<dbReference type="Gene3D" id="3.40.50.720">
    <property type="entry name" value="NAD(P)-binding Rossmann-like Domain"/>
    <property type="match status" value="1"/>
</dbReference>
<evidence type="ECO:0000256" key="9">
    <source>
        <dbReference type="PIRSR" id="PIRSR000102-2"/>
    </source>
</evidence>
<evidence type="ECO:0000256" key="6">
    <source>
        <dbReference type="ARBA" id="ARBA00048313"/>
    </source>
</evidence>
<feature type="binding site" evidence="7 10">
    <location>
        <begin position="129"/>
        <end position="131"/>
    </location>
    <ligand>
        <name>NAD(+)</name>
        <dbReference type="ChEBI" id="CHEBI:57540"/>
    </ligand>
</feature>
<dbReference type="SUPFAM" id="SSF56327">
    <property type="entry name" value="LDH C-terminal domain-like"/>
    <property type="match status" value="1"/>
</dbReference>
<dbReference type="Gene3D" id="3.90.110.10">
    <property type="entry name" value="Lactate dehydrogenase/glycoside hydrolase, family 4, C-terminal"/>
    <property type="match status" value="1"/>
</dbReference>
<evidence type="ECO:0000256" key="11">
    <source>
        <dbReference type="RuleBase" id="RU000422"/>
    </source>
</evidence>
<evidence type="ECO:0000313" key="15">
    <source>
        <dbReference type="Proteomes" id="UP000644507"/>
    </source>
</evidence>
<evidence type="ECO:0000256" key="7">
    <source>
        <dbReference type="HAMAP-Rule" id="MF_01517"/>
    </source>
</evidence>
<dbReference type="PIRSF" id="PIRSF000102">
    <property type="entry name" value="Lac_mal_DH"/>
    <property type="match status" value="1"/>
</dbReference>
<feature type="binding site" evidence="7 9">
    <location>
        <position position="162"/>
    </location>
    <ligand>
        <name>substrate</name>
    </ligand>
</feature>
<feature type="binding site" evidence="7 9">
    <location>
        <position position="98"/>
    </location>
    <ligand>
        <name>substrate</name>
    </ligand>
</feature>
<dbReference type="GO" id="GO:0030060">
    <property type="term" value="F:L-malate dehydrogenase (NAD+) activity"/>
    <property type="evidence" value="ECO:0007669"/>
    <property type="project" value="UniProtKB-UniRule"/>
</dbReference>
<dbReference type="FunFam" id="3.40.50.720:FF:000010">
    <property type="entry name" value="Malate dehydrogenase"/>
    <property type="match status" value="1"/>
</dbReference>
<dbReference type="InterPro" id="IPR015955">
    <property type="entry name" value="Lactate_DH/Glyco_Ohase_4_C"/>
</dbReference>
<dbReference type="SUPFAM" id="SSF51735">
    <property type="entry name" value="NAD(P)-binding Rossmann-fold domains"/>
    <property type="match status" value="1"/>
</dbReference>
<proteinExistence type="inferred from homology"/>
<keyword evidence="3 7" id="KW-0816">Tricarboxylic acid cycle</keyword>
<evidence type="ECO:0000259" key="12">
    <source>
        <dbReference type="Pfam" id="PF00056"/>
    </source>
</evidence>
<evidence type="ECO:0000256" key="2">
    <source>
        <dbReference type="ARBA" id="ARBA00012995"/>
    </source>
</evidence>
<dbReference type="Pfam" id="PF00056">
    <property type="entry name" value="Ldh_1_N"/>
    <property type="match status" value="1"/>
</dbReference>
<reference evidence="14" key="2">
    <citation type="submission" date="2020-09" db="EMBL/GenBank/DDBJ databases">
        <authorList>
            <person name="Sun Q."/>
            <person name="Kim S."/>
        </authorList>
    </citation>
    <scope>NUCLEOTIDE SEQUENCE</scope>
    <source>
        <strain evidence="14">KCTC 12988</strain>
    </source>
</reference>
<dbReference type="Proteomes" id="UP000644507">
    <property type="component" value="Unassembled WGS sequence"/>
</dbReference>
<feature type="binding site" evidence="7 10">
    <location>
        <begin position="11"/>
        <end position="17"/>
    </location>
    <ligand>
        <name>NAD(+)</name>
        <dbReference type="ChEBI" id="CHEBI:57540"/>
    </ligand>
</feature>
<dbReference type="InterPro" id="IPR001236">
    <property type="entry name" value="Lactate/malate_DH_N"/>
</dbReference>
<protein>
    <recommendedName>
        <fullName evidence="2 7">Malate dehydrogenase</fullName>
        <ecNumber evidence="2 7">1.1.1.37</ecNumber>
    </recommendedName>
</protein>
<feature type="binding site" evidence="7">
    <location>
        <position position="112"/>
    </location>
    <ligand>
        <name>NAD(+)</name>
        <dbReference type="ChEBI" id="CHEBI:57540"/>
    </ligand>
</feature>
<comment type="function">
    <text evidence="7">Catalyzes the reversible oxidation of malate to oxaloacetate.</text>
</comment>
<dbReference type="InterPro" id="IPR001252">
    <property type="entry name" value="Malate_DH_AS"/>
</dbReference>
<name>A0A918TVY6_9BACT</name>
<accession>A0A918TVY6</accession>
<dbReference type="AlphaFoldDB" id="A0A918TVY6"/>
<feature type="binding site" evidence="7 9">
    <location>
        <position position="131"/>
    </location>
    <ligand>
        <name>substrate</name>
    </ligand>
</feature>
<dbReference type="EC" id="1.1.1.37" evidence="2 7"/>
<dbReference type="InterPro" id="IPR001557">
    <property type="entry name" value="L-lactate/malate_DH"/>
</dbReference>
<dbReference type="InterPro" id="IPR036291">
    <property type="entry name" value="NAD(P)-bd_dom_sf"/>
</dbReference>
<dbReference type="NCBIfam" id="TIGR01759">
    <property type="entry name" value="MalateDH-SF1"/>
    <property type="match status" value="1"/>
</dbReference>
<evidence type="ECO:0000256" key="5">
    <source>
        <dbReference type="ARBA" id="ARBA00023027"/>
    </source>
</evidence>
<comment type="caution">
    <text evidence="14">The sequence shown here is derived from an EMBL/GenBank/DDBJ whole genome shotgun (WGS) entry which is preliminary data.</text>
</comment>
<dbReference type="InterPro" id="IPR022383">
    <property type="entry name" value="Lactate/malate_DH_C"/>
</dbReference>
<reference evidence="14" key="1">
    <citation type="journal article" date="2014" name="Int. J. Syst. Evol. Microbiol.">
        <title>Complete genome sequence of Corynebacterium casei LMG S-19264T (=DSM 44701T), isolated from a smear-ripened cheese.</title>
        <authorList>
            <consortium name="US DOE Joint Genome Institute (JGI-PGF)"/>
            <person name="Walter F."/>
            <person name="Albersmeier A."/>
            <person name="Kalinowski J."/>
            <person name="Ruckert C."/>
        </authorList>
    </citation>
    <scope>NUCLEOTIDE SEQUENCE</scope>
    <source>
        <strain evidence="14">KCTC 12988</strain>
    </source>
</reference>
<feature type="domain" description="Lactate/malate dehydrogenase C-terminal" evidence="13">
    <location>
        <begin position="156"/>
        <end position="325"/>
    </location>
</feature>
<evidence type="ECO:0000256" key="1">
    <source>
        <dbReference type="ARBA" id="ARBA00009613"/>
    </source>
</evidence>
<keyword evidence="15" id="KW-1185">Reference proteome</keyword>
<keyword evidence="5 7" id="KW-0520">NAD</keyword>
<comment type="similarity">
    <text evidence="1 7">Belongs to the LDH/MDH superfamily. MDH type 2 family.</text>
</comment>
<evidence type="ECO:0000256" key="3">
    <source>
        <dbReference type="ARBA" id="ARBA00022532"/>
    </source>
</evidence>
<feature type="binding site" evidence="7 10">
    <location>
        <position position="105"/>
    </location>
    <ligand>
        <name>NAD(+)</name>
        <dbReference type="ChEBI" id="CHEBI:57540"/>
    </ligand>
</feature>
<dbReference type="GO" id="GO:0006099">
    <property type="term" value="P:tricarboxylic acid cycle"/>
    <property type="evidence" value="ECO:0007669"/>
    <property type="project" value="UniProtKB-UniRule"/>
</dbReference>
<evidence type="ECO:0000256" key="10">
    <source>
        <dbReference type="PIRSR" id="PIRSR000102-3"/>
    </source>
</evidence>
<evidence type="ECO:0000256" key="4">
    <source>
        <dbReference type="ARBA" id="ARBA00023002"/>
    </source>
</evidence>